<evidence type="ECO:0000256" key="3">
    <source>
        <dbReference type="SAM" id="Coils"/>
    </source>
</evidence>
<evidence type="ECO:0000313" key="5">
    <source>
        <dbReference type="EnsemblPlants" id="KQK07770"/>
    </source>
</evidence>
<dbReference type="GO" id="GO:0015693">
    <property type="term" value="P:magnesium ion transport"/>
    <property type="evidence" value="ECO:0000318"/>
    <property type="project" value="GO_Central"/>
</dbReference>
<dbReference type="OrthoDB" id="10251508at2759"/>
<dbReference type="HOGENOM" id="CLU_034694_1_0_1"/>
<dbReference type="Proteomes" id="UP000008810">
    <property type="component" value="Chromosome 2"/>
</dbReference>
<dbReference type="GO" id="GO:0016020">
    <property type="term" value="C:membrane"/>
    <property type="evidence" value="ECO:0007669"/>
    <property type="project" value="UniProtKB-SubCell"/>
</dbReference>
<keyword evidence="2" id="KW-1133">Transmembrane helix</keyword>
<dbReference type="Pfam" id="PF22099">
    <property type="entry name" value="MRS2-like"/>
    <property type="match status" value="1"/>
</dbReference>
<feature type="transmembrane region" description="Helical" evidence="2">
    <location>
        <begin position="307"/>
        <end position="325"/>
    </location>
</feature>
<dbReference type="GO" id="GO:0015095">
    <property type="term" value="F:magnesium ion transmembrane transporter activity"/>
    <property type="evidence" value="ECO:0000318"/>
    <property type="project" value="GO_Central"/>
</dbReference>
<dbReference type="CDD" id="cd12823">
    <property type="entry name" value="Mrs2_Mfm1p-like"/>
    <property type="match status" value="1"/>
</dbReference>
<keyword evidence="2" id="KW-0406">Ion transport</keyword>
<keyword evidence="2" id="KW-0812">Transmembrane</keyword>
<organism evidence="5">
    <name type="scientific">Brachypodium distachyon</name>
    <name type="common">Purple false brome</name>
    <name type="synonym">Trachynia distachya</name>
    <dbReference type="NCBI Taxonomy" id="15368"/>
    <lineage>
        <taxon>Eukaryota</taxon>
        <taxon>Viridiplantae</taxon>
        <taxon>Streptophyta</taxon>
        <taxon>Embryophyta</taxon>
        <taxon>Tracheophyta</taxon>
        <taxon>Spermatophyta</taxon>
        <taxon>Magnoliopsida</taxon>
        <taxon>Liliopsida</taxon>
        <taxon>Poales</taxon>
        <taxon>Poaceae</taxon>
        <taxon>BOP clade</taxon>
        <taxon>Pooideae</taxon>
        <taxon>Stipodae</taxon>
        <taxon>Brachypodieae</taxon>
        <taxon>Brachypodium</taxon>
    </lineage>
</organism>
<dbReference type="eggNOG" id="KOG2662">
    <property type="taxonomic scope" value="Eukaryota"/>
</dbReference>
<dbReference type="KEGG" id="bdi:100824991"/>
<comment type="subcellular location">
    <subcellularLocation>
        <location evidence="2">Membrane</location>
        <topology evidence="2">Multi-pass membrane protein</topology>
    </subcellularLocation>
</comment>
<dbReference type="PANTHER" id="PTHR13890">
    <property type="entry name" value="RNA SPLICING PROTEIN MRS2, MITOCHONDRIAL"/>
    <property type="match status" value="1"/>
</dbReference>
<evidence type="ECO:0000313" key="6">
    <source>
        <dbReference type="Proteomes" id="UP000008810"/>
    </source>
</evidence>
<reference evidence="4 5" key="1">
    <citation type="journal article" date="2010" name="Nature">
        <title>Genome sequencing and analysis of the model grass Brachypodium distachyon.</title>
        <authorList>
            <consortium name="International Brachypodium Initiative"/>
        </authorList>
    </citation>
    <scope>NUCLEOTIDE SEQUENCE [LARGE SCALE GENOMIC DNA]</scope>
    <source>
        <strain evidence="4">Bd21</strain>
        <strain evidence="5">cv. Bd21</strain>
    </source>
</reference>
<dbReference type="RefSeq" id="XP_003569018.3">
    <property type="nucleotide sequence ID" value="XM_003568970.4"/>
</dbReference>
<dbReference type="Gramene" id="KQK07770">
    <property type="protein sequence ID" value="KQK07770"/>
    <property type="gene ID" value="BRADI_2g37540v3"/>
</dbReference>
<name>I1HME5_BRADI</name>
<dbReference type="Gene3D" id="1.20.58.340">
    <property type="entry name" value="Magnesium transport protein CorA, transmembrane region"/>
    <property type="match status" value="1"/>
</dbReference>
<sequence length="331" mass="37356">MEFTKPALMRRLDLPGRDLRMLDPFFAYPTTILARDRAIVCNLEHLRCIIAADEAFILLRDGGFGAEDARIRSCAAELQRRLVQAAGRRASDDSQVDGTPFEFIALRVALQDVCSLFESQTAELQSEGYLALDESKKIINVVSLERARLLKNRLAILTSRAEKVKDEIEMLMDDDGDMAECCLTEKKRKMEASLLEKRIGESSNDSFESLDMNKFGTEELEMLLEAQFASIGSSINKLTMLMEYIKDTEGFINIELNNVQNQLLKLELLLGSAAFVVATFAVVPGVFWMNFEGVKLYKVPHGFEETLVITGVCSLVMLGCFAWYLKRRMIF</sequence>
<keyword evidence="2" id="KW-0460">Magnesium</keyword>
<reference evidence="4" key="2">
    <citation type="submission" date="2017-06" db="EMBL/GenBank/DDBJ databases">
        <title>WGS assembly of Brachypodium distachyon.</title>
        <authorList>
            <consortium name="The International Brachypodium Initiative"/>
            <person name="Lucas S."/>
            <person name="Harmon-Smith M."/>
            <person name="Lail K."/>
            <person name="Tice H."/>
            <person name="Grimwood J."/>
            <person name="Bruce D."/>
            <person name="Barry K."/>
            <person name="Shu S."/>
            <person name="Lindquist E."/>
            <person name="Wang M."/>
            <person name="Pitluck S."/>
            <person name="Vogel J.P."/>
            <person name="Garvin D.F."/>
            <person name="Mockler T.C."/>
            <person name="Schmutz J."/>
            <person name="Rokhsar D."/>
            <person name="Bevan M.W."/>
        </authorList>
    </citation>
    <scope>NUCLEOTIDE SEQUENCE</scope>
    <source>
        <strain evidence="4">Bd21</strain>
    </source>
</reference>
<protein>
    <recommendedName>
        <fullName evidence="2">Magnesium transporter</fullName>
    </recommendedName>
</protein>
<feature type="coiled-coil region" evidence="3">
    <location>
        <begin position="147"/>
        <end position="174"/>
    </location>
</feature>
<evidence type="ECO:0000313" key="4">
    <source>
        <dbReference type="EMBL" id="KQK07770.1"/>
    </source>
</evidence>
<comment type="similarity">
    <text evidence="1 2">Belongs to the CorA metal ion transporter (MIT) (TC 1.A.35.5) family.</text>
</comment>
<dbReference type="AlphaFoldDB" id="I1HME5"/>
<gene>
    <name evidence="5" type="primary">LOC100824991</name>
    <name evidence="4" type="ORF">BRADI_2g37540v3</name>
</gene>
<evidence type="ECO:0000256" key="2">
    <source>
        <dbReference type="RuleBase" id="RU366041"/>
    </source>
</evidence>
<feature type="transmembrane region" description="Helical" evidence="2">
    <location>
        <begin position="268"/>
        <end position="287"/>
    </location>
</feature>
<accession>I1HME5</accession>
<keyword evidence="2" id="KW-0813">Transport</keyword>
<dbReference type="Gene3D" id="2.40.128.330">
    <property type="match status" value="1"/>
</dbReference>
<dbReference type="PANTHER" id="PTHR13890:SF10">
    <property type="entry name" value="MAGNESIUM TRANSPORTER MRS2-C"/>
    <property type="match status" value="1"/>
</dbReference>
<proteinExistence type="inferred from homology"/>
<comment type="function">
    <text evidence="2">Magnesium transporter that may mediate the influx of magnesium.</text>
</comment>
<dbReference type="GeneID" id="100824991"/>
<keyword evidence="6" id="KW-1185">Reference proteome</keyword>
<dbReference type="EnsemblPlants" id="KQK07770">
    <property type="protein sequence ID" value="KQK07770"/>
    <property type="gene ID" value="BRADI_2g37540v3"/>
</dbReference>
<evidence type="ECO:0000256" key="1">
    <source>
        <dbReference type="ARBA" id="ARBA00007535"/>
    </source>
</evidence>
<dbReference type="EMBL" id="CM000881">
    <property type="protein sequence ID" value="KQK07770.1"/>
    <property type="molecule type" value="Genomic_DNA"/>
</dbReference>
<dbReference type="InterPro" id="IPR039204">
    <property type="entry name" value="MRS2-like"/>
</dbReference>
<keyword evidence="2" id="KW-0472">Membrane</keyword>
<reference evidence="5" key="3">
    <citation type="submission" date="2018-08" db="UniProtKB">
        <authorList>
            <consortium name="EnsemblPlants"/>
        </authorList>
    </citation>
    <scope>IDENTIFICATION</scope>
    <source>
        <strain evidence="5">cv. Bd21</strain>
    </source>
</reference>
<keyword evidence="3" id="KW-0175">Coiled coil</keyword>